<dbReference type="eggNOG" id="COG0577">
    <property type="taxonomic scope" value="Bacteria"/>
</dbReference>
<feature type="transmembrane region" description="Helical" evidence="11">
    <location>
        <begin position="15"/>
        <end position="39"/>
    </location>
</feature>
<organism evidence="13 14">
    <name type="scientific">Ligilactobacillus apodemi DSM 16634 = JCM 16172</name>
    <dbReference type="NCBI Taxonomy" id="1423724"/>
    <lineage>
        <taxon>Bacteria</taxon>
        <taxon>Bacillati</taxon>
        <taxon>Bacillota</taxon>
        <taxon>Bacilli</taxon>
        <taxon>Lactobacillales</taxon>
        <taxon>Lactobacillaceae</taxon>
        <taxon>Ligilactobacillus</taxon>
    </lineage>
</organism>
<evidence type="ECO:0000256" key="1">
    <source>
        <dbReference type="ARBA" id="ARBA00004651"/>
    </source>
</evidence>
<dbReference type="RefSeq" id="WP_056957264.1">
    <property type="nucleotide sequence ID" value="NZ_AZFT01000043.1"/>
</dbReference>
<comment type="similarity">
    <text evidence="2">Belongs to the ABC-4 integral membrane protein family. HrtB subfamily.</text>
</comment>
<evidence type="ECO:0000256" key="9">
    <source>
        <dbReference type="ARBA" id="ARBA00023136"/>
    </source>
</evidence>
<keyword evidence="9 11" id="KW-0472">Membrane</keyword>
<dbReference type="STRING" id="1423724.FC32_GL000162"/>
<sequence length="353" mass="38612">MYLALKEIKHEKLRYSLIISMIVLISYLIFILTSLALGLAQQNTSAIESWNFKQIILNKDSDIALRQSLLSEKQVEALKIDNNKEALIGQASIVAKSSGKENISANFIGVKKEQFLYRELKLSSGKLPTTSHEVVVDSSFADKGYKIGDKIYFNSLKTPYKITGFVKNAKLSVAPVVYGLLSAWPELKSVTPNFVASALITKNNNYSVPSSELGSYSKQTLIDNLPGYSAQNKTFTFMIAFLMVISLIVIAVFLYIITIQKLPNFAVLRVQGISNKFLIKNTINQSLILVISGLAIGALLAMITAIAIPNSVPMSFNIPLLGLVSLGLIITSVLGSLIPVQTILHIDPVKAIS</sequence>
<evidence type="ECO:0000256" key="3">
    <source>
        <dbReference type="ARBA" id="ARBA00011131"/>
    </source>
</evidence>
<dbReference type="Proteomes" id="UP000051324">
    <property type="component" value="Unassembled WGS sequence"/>
</dbReference>
<keyword evidence="6" id="KW-1003">Cell membrane</keyword>
<evidence type="ECO:0000256" key="10">
    <source>
        <dbReference type="ARBA" id="ARBA00024973"/>
    </source>
</evidence>
<evidence type="ECO:0000313" key="14">
    <source>
        <dbReference type="Proteomes" id="UP000051324"/>
    </source>
</evidence>
<protein>
    <recommendedName>
        <fullName evidence="4">Putative hemin transport system permease protein HrtB</fullName>
    </recommendedName>
</protein>
<dbReference type="PATRIC" id="fig|1423724.4.peg.170"/>
<comment type="caution">
    <text evidence="13">The sequence shown here is derived from an EMBL/GenBank/DDBJ whole genome shotgun (WGS) entry which is preliminary data.</text>
</comment>
<gene>
    <name evidence="13" type="ORF">FC32_GL000162</name>
</gene>
<comment type="subcellular location">
    <subcellularLocation>
        <location evidence="1">Cell membrane</location>
        <topology evidence="1">Multi-pass membrane protein</topology>
    </subcellularLocation>
</comment>
<keyword evidence="14" id="KW-1185">Reference proteome</keyword>
<comment type="subunit">
    <text evidence="3">The complex is composed of two ATP-binding proteins (HrtA), two transmembrane proteins (HrtB) and a solute-binding protein.</text>
</comment>
<dbReference type="AlphaFoldDB" id="A0A0R1TV19"/>
<evidence type="ECO:0000256" key="2">
    <source>
        <dbReference type="ARBA" id="ARBA00008697"/>
    </source>
</evidence>
<reference evidence="13 14" key="1">
    <citation type="journal article" date="2015" name="Genome Announc.">
        <title>Expanding the biotechnology potential of lactobacilli through comparative genomics of 213 strains and associated genera.</title>
        <authorList>
            <person name="Sun Z."/>
            <person name="Harris H.M."/>
            <person name="McCann A."/>
            <person name="Guo C."/>
            <person name="Argimon S."/>
            <person name="Zhang W."/>
            <person name="Yang X."/>
            <person name="Jeffery I.B."/>
            <person name="Cooney J.C."/>
            <person name="Kagawa T.F."/>
            <person name="Liu W."/>
            <person name="Song Y."/>
            <person name="Salvetti E."/>
            <person name="Wrobel A."/>
            <person name="Rasinkangas P."/>
            <person name="Parkhill J."/>
            <person name="Rea M.C."/>
            <person name="O'Sullivan O."/>
            <person name="Ritari J."/>
            <person name="Douillard F.P."/>
            <person name="Paul Ross R."/>
            <person name="Yang R."/>
            <person name="Briner A.E."/>
            <person name="Felis G.E."/>
            <person name="de Vos W.M."/>
            <person name="Barrangou R."/>
            <person name="Klaenhammer T.R."/>
            <person name="Caufield P.W."/>
            <person name="Cui Y."/>
            <person name="Zhang H."/>
            <person name="O'Toole P.W."/>
        </authorList>
    </citation>
    <scope>NUCLEOTIDE SEQUENCE [LARGE SCALE GENOMIC DNA]</scope>
    <source>
        <strain evidence="13 14">DSM 16634</strain>
    </source>
</reference>
<keyword evidence="7 11" id="KW-0812">Transmembrane</keyword>
<comment type="function">
    <text evidence="10">Part of the ABC transporter complex hrt involved in hemin import. Responsible for the translocation of the substrate across the membrane.</text>
</comment>
<dbReference type="EMBL" id="AZFT01000043">
    <property type="protein sequence ID" value="KRL85119.1"/>
    <property type="molecule type" value="Genomic_DNA"/>
</dbReference>
<evidence type="ECO:0000256" key="11">
    <source>
        <dbReference type="SAM" id="Phobius"/>
    </source>
</evidence>
<feature type="transmembrane region" description="Helical" evidence="11">
    <location>
        <begin position="286"/>
        <end position="308"/>
    </location>
</feature>
<evidence type="ECO:0000256" key="4">
    <source>
        <dbReference type="ARBA" id="ARBA00016962"/>
    </source>
</evidence>
<feature type="transmembrane region" description="Helical" evidence="11">
    <location>
        <begin position="320"/>
        <end position="340"/>
    </location>
</feature>
<evidence type="ECO:0000256" key="5">
    <source>
        <dbReference type="ARBA" id="ARBA00022448"/>
    </source>
</evidence>
<keyword evidence="5" id="KW-0813">Transport</keyword>
<dbReference type="InterPro" id="IPR003838">
    <property type="entry name" value="ABC3_permease_C"/>
</dbReference>
<feature type="transmembrane region" description="Helical" evidence="11">
    <location>
        <begin position="235"/>
        <end position="257"/>
    </location>
</feature>
<feature type="domain" description="ABC3 transporter permease C-terminal" evidence="12">
    <location>
        <begin position="237"/>
        <end position="348"/>
    </location>
</feature>
<evidence type="ECO:0000259" key="12">
    <source>
        <dbReference type="Pfam" id="PF02687"/>
    </source>
</evidence>
<evidence type="ECO:0000256" key="7">
    <source>
        <dbReference type="ARBA" id="ARBA00022692"/>
    </source>
</evidence>
<dbReference type="GO" id="GO:0005886">
    <property type="term" value="C:plasma membrane"/>
    <property type="evidence" value="ECO:0007669"/>
    <property type="project" value="UniProtKB-SubCell"/>
</dbReference>
<dbReference type="Pfam" id="PF02687">
    <property type="entry name" value="FtsX"/>
    <property type="match status" value="1"/>
</dbReference>
<accession>A0A0R1TV19</accession>
<dbReference type="PANTHER" id="PTHR43738">
    <property type="entry name" value="ABC TRANSPORTER, MEMBRANE PROTEIN"/>
    <property type="match status" value="1"/>
</dbReference>
<proteinExistence type="inferred from homology"/>
<name>A0A0R1TV19_9LACO</name>
<dbReference type="InterPro" id="IPR051125">
    <property type="entry name" value="ABC-4/HrtB_transporter"/>
</dbReference>
<evidence type="ECO:0000256" key="6">
    <source>
        <dbReference type="ARBA" id="ARBA00022475"/>
    </source>
</evidence>
<dbReference type="PANTHER" id="PTHR43738:SF1">
    <property type="entry name" value="HEMIN TRANSPORT SYSTEM PERMEASE PROTEIN HRTB-RELATED"/>
    <property type="match status" value="1"/>
</dbReference>
<evidence type="ECO:0000256" key="8">
    <source>
        <dbReference type="ARBA" id="ARBA00022989"/>
    </source>
</evidence>
<evidence type="ECO:0000313" key="13">
    <source>
        <dbReference type="EMBL" id="KRL85119.1"/>
    </source>
</evidence>
<keyword evidence="8 11" id="KW-1133">Transmembrane helix</keyword>